<dbReference type="InterPro" id="IPR016339">
    <property type="entry name" value="Hemoglobin_trunc_I"/>
</dbReference>
<evidence type="ECO:0000256" key="5">
    <source>
        <dbReference type="ARBA" id="ARBA00022723"/>
    </source>
</evidence>
<keyword evidence="6 7" id="KW-0408">Iron</keyword>
<dbReference type="PIRSF" id="PIRSF002030">
    <property type="entry name" value="Globin_Protozoa/Cyanobacteria"/>
    <property type="match status" value="1"/>
</dbReference>
<dbReference type="CDD" id="cd00454">
    <property type="entry name" value="TrHb1_N"/>
    <property type="match status" value="1"/>
</dbReference>
<dbReference type="InterPro" id="IPR009050">
    <property type="entry name" value="Globin-like_sf"/>
</dbReference>
<reference evidence="10 11" key="1">
    <citation type="submission" date="2022-10" db="EMBL/GenBank/DDBJ databases">
        <title>Comparative genomic analysis of Cohnella hashimotonis sp. nov., isolated from the International Space Station.</title>
        <authorList>
            <person name="Simpson A."/>
            <person name="Venkateswaran K."/>
        </authorList>
    </citation>
    <scope>NUCLEOTIDE SEQUENCE [LARGE SCALE GENOMIC DNA]</scope>
    <source>
        <strain evidence="10 11">DSM 18997</strain>
    </source>
</reference>
<dbReference type="Proteomes" id="UP001153387">
    <property type="component" value="Unassembled WGS sequence"/>
</dbReference>
<sequence length="131" mass="14433">MEKGNEPTQSLYGRLGGKNGIHSVVERFYGKIQEDSNVSHYFRNIDYAKLMEHQTVFLSFATGGPDYYAGKSLTQAHEHLKITPAHFDDVLGHLSDALIESGVAGSDIVQVLALLLPLKSRMTGDMKKPSV</sequence>
<evidence type="ECO:0000256" key="9">
    <source>
        <dbReference type="PIRSR" id="PIRSR601486-1"/>
    </source>
</evidence>
<evidence type="ECO:0000256" key="8">
    <source>
        <dbReference type="PIRSR" id="PIRSR002030-1"/>
    </source>
</evidence>
<feature type="binding site" description="distal binding residue" evidence="9">
    <location>
        <position position="53"/>
    </location>
    <ligand>
        <name>heme</name>
        <dbReference type="ChEBI" id="CHEBI:30413"/>
    </ligand>
    <ligandPart>
        <name>Fe</name>
        <dbReference type="ChEBI" id="CHEBI:18248"/>
    </ligandPart>
</feature>
<dbReference type="GO" id="GO:0019825">
    <property type="term" value="F:oxygen binding"/>
    <property type="evidence" value="ECO:0007669"/>
    <property type="project" value="InterPro"/>
</dbReference>
<dbReference type="AlphaFoldDB" id="A0A9X4KI36"/>
<evidence type="ECO:0000313" key="10">
    <source>
        <dbReference type="EMBL" id="MDG0792416.1"/>
    </source>
</evidence>
<comment type="caution">
    <text evidence="10">The sequence shown here is derived from an EMBL/GenBank/DDBJ whole genome shotgun (WGS) entry which is preliminary data.</text>
</comment>
<keyword evidence="5 7" id="KW-0479">Metal-binding</keyword>
<comment type="similarity">
    <text evidence="1 7">Belongs to the truncated hemoglobin family. Group I subfamily.</text>
</comment>
<feature type="binding site" description="distal binding residue" evidence="9">
    <location>
        <position position="77"/>
    </location>
    <ligand>
        <name>heme</name>
        <dbReference type="ChEBI" id="CHEBI:30413"/>
    </ligand>
    <ligandPart>
        <name>Fe</name>
        <dbReference type="ChEBI" id="CHEBI:18248"/>
    </ligandPart>
</feature>
<proteinExistence type="inferred from homology"/>
<dbReference type="InterPro" id="IPR012292">
    <property type="entry name" value="Globin/Proto"/>
</dbReference>
<dbReference type="GO" id="GO:0046872">
    <property type="term" value="F:metal ion binding"/>
    <property type="evidence" value="ECO:0007669"/>
    <property type="project" value="UniProtKB-UniRule"/>
</dbReference>
<evidence type="ECO:0000256" key="6">
    <source>
        <dbReference type="ARBA" id="ARBA00023004"/>
    </source>
</evidence>
<accession>A0A9X4KI36</accession>
<evidence type="ECO:0000256" key="4">
    <source>
        <dbReference type="ARBA" id="ARBA00022621"/>
    </source>
</evidence>
<keyword evidence="4 7" id="KW-0561">Oxygen transport</keyword>
<dbReference type="GO" id="GO:0020037">
    <property type="term" value="F:heme binding"/>
    <property type="evidence" value="ECO:0007669"/>
    <property type="project" value="InterPro"/>
</dbReference>
<dbReference type="GO" id="GO:0005344">
    <property type="term" value="F:oxygen carrier activity"/>
    <property type="evidence" value="ECO:0007669"/>
    <property type="project" value="UniProtKB-UniRule"/>
</dbReference>
<protein>
    <recommendedName>
        <fullName evidence="7">Group 1 truncated hemoglobin</fullName>
    </recommendedName>
</protein>
<dbReference type="Pfam" id="PF01152">
    <property type="entry name" value="Bac_globin"/>
    <property type="match status" value="1"/>
</dbReference>
<evidence type="ECO:0000256" key="7">
    <source>
        <dbReference type="PIRNR" id="PIRNR002030"/>
    </source>
</evidence>
<feature type="binding site" description="proximal binding residue" evidence="8">
    <location>
        <position position="77"/>
    </location>
    <ligand>
        <name>heme</name>
        <dbReference type="ChEBI" id="CHEBI:30413"/>
    </ligand>
    <ligandPart>
        <name>Fe</name>
        <dbReference type="ChEBI" id="CHEBI:18248"/>
    </ligandPart>
</feature>
<organism evidence="10 11">
    <name type="scientific">Cohnella ginsengisoli</name>
    <dbReference type="NCBI Taxonomy" id="425004"/>
    <lineage>
        <taxon>Bacteria</taxon>
        <taxon>Bacillati</taxon>
        <taxon>Bacillota</taxon>
        <taxon>Bacilli</taxon>
        <taxon>Bacillales</taxon>
        <taxon>Paenibacillaceae</taxon>
        <taxon>Cohnella</taxon>
    </lineage>
</organism>
<keyword evidence="11" id="KW-1185">Reference proteome</keyword>
<name>A0A9X4KI36_9BACL</name>
<evidence type="ECO:0000256" key="1">
    <source>
        <dbReference type="ARBA" id="ARBA00009660"/>
    </source>
</evidence>
<evidence type="ECO:0000256" key="2">
    <source>
        <dbReference type="ARBA" id="ARBA00022448"/>
    </source>
</evidence>
<keyword evidence="2 7" id="KW-0813">Transport</keyword>
<keyword evidence="3 7" id="KW-0349">Heme</keyword>
<dbReference type="InterPro" id="IPR001486">
    <property type="entry name" value="Hemoglobin_trunc"/>
</dbReference>
<gene>
    <name evidence="10" type="ORF">OMP38_17200</name>
</gene>
<dbReference type="SUPFAM" id="SSF46458">
    <property type="entry name" value="Globin-like"/>
    <property type="match status" value="1"/>
</dbReference>
<dbReference type="InterPro" id="IPR019795">
    <property type="entry name" value="Globin_bac-like_CS"/>
</dbReference>
<dbReference type="PROSITE" id="PS01213">
    <property type="entry name" value="GLOBIN_FAM_2"/>
    <property type="match status" value="1"/>
</dbReference>
<evidence type="ECO:0000313" key="11">
    <source>
        <dbReference type="Proteomes" id="UP001153387"/>
    </source>
</evidence>
<comment type="cofactor">
    <cofactor evidence="8">
        <name>heme</name>
        <dbReference type="ChEBI" id="CHEBI:30413"/>
    </cofactor>
    <text evidence="8">Binds 1 heme group per subunit.</text>
</comment>
<dbReference type="RefSeq" id="WP_277566216.1">
    <property type="nucleotide sequence ID" value="NZ_JAPDHZ010000003.1"/>
</dbReference>
<dbReference type="EMBL" id="JAPDHZ010000003">
    <property type="protein sequence ID" value="MDG0792416.1"/>
    <property type="molecule type" value="Genomic_DNA"/>
</dbReference>
<dbReference type="Gene3D" id="1.10.490.10">
    <property type="entry name" value="Globins"/>
    <property type="match status" value="1"/>
</dbReference>
<evidence type="ECO:0000256" key="3">
    <source>
        <dbReference type="ARBA" id="ARBA00022617"/>
    </source>
</evidence>